<dbReference type="InterPro" id="IPR011992">
    <property type="entry name" value="EF-hand-dom_pair"/>
</dbReference>
<accession>A0A2A2JFW8</accession>
<evidence type="ECO:0008006" key="8">
    <source>
        <dbReference type="Google" id="ProtNLM"/>
    </source>
</evidence>
<evidence type="ECO:0000313" key="6">
    <source>
        <dbReference type="EMBL" id="PAV60511.1"/>
    </source>
</evidence>
<dbReference type="InterPro" id="IPR002048">
    <property type="entry name" value="EF_hand_dom"/>
</dbReference>
<feature type="compositionally biased region" description="Polar residues" evidence="3">
    <location>
        <begin position="308"/>
        <end position="327"/>
    </location>
</feature>
<dbReference type="SMART" id="SM00027">
    <property type="entry name" value="EH"/>
    <property type="match status" value="1"/>
</dbReference>
<evidence type="ECO:0000313" key="7">
    <source>
        <dbReference type="Proteomes" id="UP000218231"/>
    </source>
</evidence>
<feature type="compositionally biased region" description="Pro residues" evidence="3">
    <location>
        <begin position="259"/>
        <end position="269"/>
    </location>
</feature>
<dbReference type="SUPFAM" id="SSF47473">
    <property type="entry name" value="EF-hand"/>
    <property type="match status" value="1"/>
</dbReference>
<dbReference type="PROSITE" id="PS50222">
    <property type="entry name" value="EF_HAND_2"/>
    <property type="match status" value="1"/>
</dbReference>
<feature type="domain" description="EH" evidence="4">
    <location>
        <begin position="48"/>
        <end position="146"/>
    </location>
</feature>
<proteinExistence type="predicted"/>
<dbReference type="Gene3D" id="1.10.238.10">
    <property type="entry name" value="EF-hand"/>
    <property type="match status" value="1"/>
</dbReference>
<dbReference type="PROSITE" id="PS50031">
    <property type="entry name" value="EH"/>
    <property type="match status" value="1"/>
</dbReference>
<dbReference type="STRING" id="2018661.A0A2A2JFW8"/>
<dbReference type="GO" id="GO:0016197">
    <property type="term" value="P:endosomal transport"/>
    <property type="evidence" value="ECO:0007669"/>
    <property type="project" value="TreeGrafter"/>
</dbReference>
<dbReference type="OrthoDB" id="10045710at2759"/>
<evidence type="ECO:0000256" key="1">
    <source>
        <dbReference type="ARBA" id="ARBA00022837"/>
    </source>
</evidence>
<feature type="region of interest" description="Disordered" evidence="3">
    <location>
        <begin position="254"/>
        <end position="352"/>
    </location>
</feature>
<dbReference type="Proteomes" id="UP000218231">
    <property type="component" value="Unassembled WGS sequence"/>
</dbReference>
<feature type="compositionally biased region" description="Polar residues" evidence="3">
    <location>
        <begin position="337"/>
        <end position="352"/>
    </location>
</feature>
<evidence type="ECO:0000259" key="4">
    <source>
        <dbReference type="PROSITE" id="PS50031"/>
    </source>
</evidence>
<dbReference type="EMBL" id="LIAE01010465">
    <property type="protein sequence ID" value="PAV60511.1"/>
    <property type="molecule type" value="Genomic_DNA"/>
</dbReference>
<organism evidence="6 7">
    <name type="scientific">Diploscapter pachys</name>
    <dbReference type="NCBI Taxonomy" id="2018661"/>
    <lineage>
        <taxon>Eukaryota</taxon>
        <taxon>Metazoa</taxon>
        <taxon>Ecdysozoa</taxon>
        <taxon>Nematoda</taxon>
        <taxon>Chromadorea</taxon>
        <taxon>Rhabditida</taxon>
        <taxon>Rhabditina</taxon>
        <taxon>Rhabditomorpha</taxon>
        <taxon>Rhabditoidea</taxon>
        <taxon>Rhabditidae</taxon>
        <taxon>Diploscapter</taxon>
    </lineage>
</organism>
<name>A0A2A2JFW8_9BILA</name>
<gene>
    <name evidence="6" type="ORF">WR25_25523</name>
</gene>
<feature type="compositionally biased region" description="Polar residues" evidence="3">
    <location>
        <begin position="189"/>
        <end position="205"/>
    </location>
</feature>
<feature type="compositionally biased region" description="Pro residues" evidence="3">
    <location>
        <begin position="215"/>
        <end position="225"/>
    </location>
</feature>
<comment type="caution">
    <text evidence="6">The sequence shown here is derived from an EMBL/GenBank/DDBJ whole genome shotgun (WGS) entry which is preliminary data.</text>
</comment>
<feature type="compositionally biased region" description="Polar residues" evidence="3">
    <location>
        <begin position="151"/>
        <end position="177"/>
    </location>
</feature>
<keyword evidence="7" id="KW-1185">Reference proteome</keyword>
<evidence type="ECO:0000256" key="3">
    <source>
        <dbReference type="SAM" id="MobiDB-lite"/>
    </source>
</evidence>
<dbReference type="InterPro" id="IPR018247">
    <property type="entry name" value="EF_Hand_1_Ca_BS"/>
</dbReference>
<dbReference type="CDD" id="cd00052">
    <property type="entry name" value="EH"/>
    <property type="match status" value="1"/>
</dbReference>
<dbReference type="GO" id="GO:0005737">
    <property type="term" value="C:cytoplasm"/>
    <property type="evidence" value="ECO:0007669"/>
    <property type="project" value="TreeGrafter"/>
</dbReference>
<feature type="coiled-coil region" evidence="2">
    <location>
        <begin position="362"/>
        <end position="433"/>
    </location>
</feature>
<feature type="region of interest" description="Disordered" evidence="3">
    <location>
        <begin position="145"/>
        <end position="236"/>
    </location>
</feature>
<keyword evidence="2" id="KW-0175">Coiled coil</keyword>
<dbReference type="AlphaFoldDB" id="A0A2A2JFW8"/>
<dbReference type="GO" id="GO:0005509">
    <property type="term" value="F:calcium ion binding"/>
    <property type="evidence" value="ECO:0007669"/>
    <property type="project" value="InterPro"/>
</dbReference>
<reference evidence="6 7" key="1">
    <citation type="journal article" date="2017" name="Curr. Biol.">
        <title>Genome architecture and evolution of a unichromosomal asexual nematode.</title>
        <authorList>
            <person name="Fradin H."/>
            <person name="Zegar C."/>
            <person name="Gutwein M."/>
            <person name="Lucas J."/>
            <person name="Kovtun M."/>
            <person name="Corcoran D."/>
            <person name="Baugh L.R."/>
            <person name="Kiontke K."/>
            <person name="Gunsalus K."/>
            <person name="Fitch D.H."/>
            <person name="Piano F."/>
        </authorList>
    </citation>
    <scope>NUCLEOTIDE SEQUENCE [LARGE SCALE GENOMIC DNA]</scope>
    <source>
        <strain evidence="6">PF1309</strain>
    </source>
</reference>
<keyword evidence="1" id="KW-0106">Calcium</keyword>
<protein>
    <recommendedName>
        <fullName evidence="8">EF-hand domain-containing protein</fullName>
    </recommendedName>
</protein>
<evidence type="ECO:0000256" key="2">
    <source>
        <dbReference type="SAM" id="Coils"/>
    </source>
</evidence>
<dbReference type="GO" id="GO:0006897">
    <property type="term" value="P:endocytosis"/>
    <property type="evidence" value="ECO:0007669"/>
    <property type="project" value="TreeGrafter"/>
</dbReference>
<dbReference type="Pfam" id="PF12763">
    <property type="entry name" value="EH"/>
    <property type="match status" value="1"/>
</dbReference>
<dbReference type="PANTHER" id="PTHR11216:SF174">
    <property type="entry name" value="GH06923P"/>
    <property type="match status" value="1"/>
</dbReference>
<dbReference type="GO" id="GO:0005886">
    <property type="term" value="C:plasma membrane"/>
    <property type="evidence" value="ECO:0007669"/>
    <property type="project" value="TreeGrafter"/>
</dbReference>
<dbReference type="PANTHER" id="PTHR11216">
    <property type="entry name" value="EH DOMAIN"/>
    <property type="match status" value="1"/>
</dbReference>
<dbReference type="PROSITE" id="PS00018">
    <property type="entry name" value="EF_HAND_1"/>
    <property type="match status" value="1"/>
</dbReference>
<dbReference type="InterPro" id="IPR000261">
    <property type="entry name" value="EH_dom"/>
</dbReference>
<evidence type="ECO:0000259" key="5">
    <source>
        <dbReference type="PROSITE" id="PS50222"/>
    </source>
</evidence>
<feature type="domain" description="EF-hand" evidence="5">
    <location>
        <begin position="89"/>
        <end position="124"/>
    </location>
</feature>
<sequence length="446" mass="48955">MSSSDEQKPQYFANGDFEKAVADIILTPRRSRLNYEQNESLFRFTDKQRDYYTKCFRYLLKTTQESACLSGALNGADPRVIEFFQRSGLDNEALSKIWSLSDVNEDGWLDLNEFSIAMHLIVLKVKGEVPIPACLPDSARPPITPSRIGIVQNSPSAAPQPIAINSDSTHSLATSNGVAPHDSWDKFDTSLSSQPAVHPTQSVQPTAAPLLEPSPTSPPSLPLNNPPEFSDVPPLLVDSRPTAVKQVPSALLLSLKSPTGPPPAPPPRPQAKGHGRSASLDLKMMSNAFSPDGCPPSLPNADRRESDSAATRSHMSTSLKTPINELSTVFPPPNIPPRTSQRIATPSKQDAETQTVEKAADLAQLEKFIAEFDSKLQNLLGEDIESSEERGADRWKLRCEALRQQNAEMERERAKLAQVRIQLQLRLQEIEEQAKSNSSTLKPTSI</sequence>